<dbReference type="AlphaFoldDB" id="A0AAD7ZX85"/>
<sequence>TFMAGVAMMILMKIFGLVVLRLQFCPLSVLLCVHRDVFVSFDCTLYLPSDWSANQR</sequence>
<gene>
    <name evidence="1" type="ORF">L9F63_028281</name>
</gene>
<organism evidence="1 2">
    <name type="scientific">Diploptera punctata</name>
    <name type="common">Pacific beetle cockroach</name>
    <dbReference type="NCBI Taxonomy" id="6984"/>
    <lineage>
        <taxon>Eukaryota</taxon>
        <taxon>Metazoa</taxon>
        <taxon>Ecdysozoa</taxon>
        <taxon>Arthropoda</taxon>
        <taxon>Hexapoda</taxon>
        <taxon>Insecta</taxon>
        <taxon>Pterygota</taxon>
        <taxon>Neoptera</taxon>
        <taxon>Polyneoptera</taxon>
        <taxon>Dictyoptera</taxon>
        <taxon>Blattodea</taxon>
        <taxon>Blaberoidea</taxon>
        <taxon>Blaberidae</taxon>
        <taxon>Diplopterinae</taxon>
        <taxon>Diploptera</taxon>
    </lineage>
</organism>
<proteinExistence type="predicted"/>
<keyword evidence="2" id="KW-1185">Reference proteome</keyword>
<accession>A0AAD7ZX85</accession>
<protein>
    <submittedName>
        <fullName evidence="1">Uncharacterized protein</fullName>
    </submittedName>
</protein>
<feature type="non-terminal residue" evidence="1">
    <location>
        <position position="56"/>
    </location>
</feature>
<evidence type="ECO:0000313" key="2">
    <source>
        <dbReference type="Proteomes" id="UP001233999"/>
    </source>
</evidence>
<reference evidence="1" key="2">
    <citation type="submission" date="2023-05" db="EMBL/GenBank/DDBJ databases">
        <authorList>
            <person name="Fouks B."/>
        </authorList>
    </citation>
    <scope>NUCLEOTIDE SEQUENCE</scope>
    <source>
        <strain evidence="1">Stay&amp;Tobe</strain>
        <tissue evidence="1">Testes</tissue>
    </source>
</reference>
<reference evidence="1" key="1">
    <citation type="journal article" date="2023" name="IScience">
        <title>Live-bearing cockroach genome reveals convergent evolutionary mechanisms linked to viviparity in insects and beyond.</title>
        <authorList>
            <person name="Fouks B."/>
            <person name="Harrison M.C."/>
            <person name="Mikhailova A.A."/>
            <person name="Marchal E."/>
            <person name="English S."/>
            <person name="Carruthers M."/>
            <person name="Jennings E.C."/>
            <person name="Chiamaka E.L."/>
            <person name="Frigard R.A."/>
            <person name="Pippel M."/>
            <person name="Attardo G.M."/>
            <person name="Benoit J.B."/>
            <person name="Bornberg-Bauer E."/>
            <person name="Tobe S.S."/>
        </authorList>
    </citation>
    <scope>NUCLEOTIDE SEQUENCE</scope>
    <source>
        <strain evidence="1">Stay&amp;Tobe</strain>
    </source>
</reference>
<name>A0AAD7ZX85_DIPPU</name>
<dbReference type="Proteomes" id="UP001233999">
    <property type="component" value="Unassembled WGS sequence"/>
</dbReference>
<evidence type="ECO:0000313" key="1">
    <source>
        <dbReference type="EMBL" id="KAJ9587468.1"/>
    </source>
</evidence>
<comment type="caution">
    <text evidence="1">The sequence shown here is derived from an EMBL/GenBank/DDBJ whole genome shotgun (WGS) entry which is preliminary data.</text>
</comment>
<dbReference type="EMBL" id="JASPKZ010006337">
    <property type="protein sequence ID" value="KAJ9587468.1"/>
    <property type="molecule type" value="Genomic_DNA"/>
</dbReference>
<feature type="non-terminal residue" evidence="1">
    <location>
        <position position="1"/>
    </location>
</feature>